<feature type="DNA-binding region" description="H-T-H motif" evidence="2">
    <location>
        <begin position="36"/>
        <end position="55"/>
    </location>
</feature>
<evidence type="ECO:0000313" key="5">
    <source>
        <dbReference type="Proteomes" id="UP000712673"/>
    </source>
</evidence>
<dbReference type="PANTHER" id="PTHR30055:SF226">
    <property type="entry name" value="HTH-TYPE TRANSCRIPTIONAL REGULATOR PKSA"/>
    <property type="match status" value="1"/>
</dbReference>
<dbReference type="SUPFAM" id="SSF46689">
    <property type="entry name" value="Homeodomain-like"/>
    <property type="match status" value="1"/>
</dbReference>
<dbReference type="InterPro" id="IPR050109">
    <property type="entry name" value="HTH-type_TetR-like_transc_reg"/>
</dbReference>
<reference evidence="4" key="1">
    <citation type="submission" date="2019-03" db="EMBL/GenBank/DDBJ databases">
        <title>Lake Tanganyika Metagenome-Assembled Genomes (MAGs).</title>
        <authorList>
            <person name="Tran P."/>
        </authorList>
    </citation>
    <scope>NUCLEOTIDE SEQUENCE</scope>
    <source>
        <strain evidence="4">K_DeepCast_65m_m2_066</strain>
    </source>
</reference>
<keyword evidence="1 2" id="KW-0238">DNA-binding</keyword>
<evidence type="ECO:0000259" key="3">
    <source>
        <dbReference type="PROSITE" id="PS50977"/>
    </source>
</evidence>
<evidence type="ECO:0000256" key="1">
    <source>
        <dbReference type="ARBA" id="ARBA00023125"/>
    </source>
</evidence>
<dbReference type="InterPro" id="IPR009057">
    <property type="entry name" value="Homeodomain-like_sf"/>
</dbReference>
<dbReference type="AlphaFoldDB" id="A0A938B4Z0"/>
<dbReference type="PANTHER" id="PTHR30055">
    <property type="entry name" value="HTH-TYPE TRANSCRIPTIONAL REGULATOR RUTR"/>
    <property type="match status" value="1"/>
</dbReference>
<accession>A0A938B4Z0</accession>
<evidence type="ECO:0000256" key="2">
    <source>
        <dbReference type="PROSITE-ProRule" id="PRU00335"/>
    </source>
</evidence>
<proteinExistence type="predicted"/>
<dbReference type="GO" id="GO:0003700">
    <property type="term" value="F:DNA-binding transcription factor activity"/>
    <property type="evidence" value="ECO:0007669"/>
    <property type="project" value="TreeGrafter"/>
</dbReference>
<comment type="caution">
    <text evidence="4">The sequence shown here is derived from an EMBL/GenBank/DDBJ whole genome shotgun (WGS) entry which is preliminary data.</text>
</comment>
<dbReference type="PRINTS" id="PR00455">
    <property type="entry name" value="HTHTETR"/>
</dbReference>
<dbReference type="Pfam" id="PF00440">
    <property type="entry name" value="TetR_N"/>
    <property type="match status" value="1"/>
</dbReference>
<dbReference type="PROSITE" id="PS50977">
    <property type="entry name" value="HTH_TETR_2"/>
    <property type="match status" value="1"/>
</dbReference>
<dbReference type="EMBL" id="VGLS01000973">
    <property type="protein sequence ID" value="MBM3226604.1"/>
    <property type="molecule type" value="Genomic_DNA"/>
</dbReference>
<organism evidence="4 5">
    <name type="scientific">Tectimicrobiota bacterium</name>
    <dbReference type="NCBI Taxonomy" id="2528274"/>
    <lineage>
        <taxon>Bacteria</taxon>
        <taxon>Pseudomonadati</taxon>
        <taxon>Nitrospinota/Tectimicrobiota group</taxon>
        <taxon>Candidatus Tectimicrobiota</taxon>
    </lineage>
</organism>
<dbReference type="GO" id="GO:0000976">
    <property type="term" value="F:transcription cis-regulatory region binding"/>
    <property type="evidence" value="ECO:0007669"/>
    <property type="project" value="TreeGrafter"/>
</dbReference>
<dbReference type="InterPro" id="IPR001647">
    <property type="entry name" value="HTH_TetR"/>
</dbReference>
<dbReference type="Gene3D" id="1.10.357.10">
    <property type="entry name" value="Tetracycline Repressor, domain 2"/>
    <property type="match status" value="1"/>
</dbReference>
<feature type="domain" description="HTH tetR-type" evidence="3">
    <location>
        <begin position="13"/>
        <end position="73"/>
    </location>
</feature>
<dbReference type="Proteomes" id="UP000712673">
    <property type="component" value="Unassembled WGS sequence"/>
</dbReference>
<protein>
    <submittedName>
        <fullName evidence="4">TetR/AcrR family transcriptional regulator</fullName>
    </submittedName>
</protein>
<sequence>MVTLATRKLLSRAQRQAAILRGAATAFVTKGFASTAMEEVAAASGITKEIVYRHFASKDALYRAVLDGTVQQLQTELARVRRTAHTGAGIRALLAVGRAQPDALRLLLRQAAREPEFADYVYAVRARVIQRVLQRRGHPDPLLQRWAVEVAVSHVWDAVLTWMEVGDPARDEEFAQRCSAGVNALWSAWNAEEA</sequence>
<evidence type="ECO:0000313" key="4">
    <source>
        <dbReference type="EMBL" id="MBM3226604.1"/>
    </source>
</evidence>
<name>A0A938B4Z0_UNCTE</name>
<gene>
    <name evidence="4" type="ORF">FJZ47_22805</name>
</gene>